<dbReference type="Pfam" id="PF09848">
    <property type="entry name" value="SLFN-g3_helicase"/>
    <property type="match status" value="1"/>
</dbReference>
<name>A0A1G5RTT9_PSEXY</name>
<feature type="domain" description="Helicase ATP-binding" evidence="1">
    <location>
        <begin position="160"/>
        <end position="325"/>
    </location>
</feature>
<dbReference type="AlphaFoldDB" id="A0A1G5RTT9"/>
<proteinExistence type="predicted"/>
<dbReference type="SUPFAM" id="SSF52540">
    <property type="entry name" value="P-loop containing nucleoside triphosphate hydrolases"/>
    <property type="match status" value="1"/>
</dbReference>
<organism evidence="2 3">
    <name type="scientific">Pseudobutyrivibrio xylanivorans</name>
    <dbReference type="NCBI Taxonomy" id="185007"/>
    <lineage>
        <taxon>Bacteria</taxon>
        <taxon>Bacillati</taxon>
        <taxon>Bacillota</taxon>
        <taxon>Clostridia</taxon>
        <taxon>Lachnospirales</taxon>
        <taxon>Lachnospiraceae</taxon>
        <taxon>Pseudobutyrivibrio</taxon>
    </lineage>
</organism>
<dbReference type="Proteomes" id="UP000199428">
    <property type="component" value="Unassembled WGS sequence"/>
</dbReference>
<sequence>MIVREDRGIRFGDYMFKIIDGDFKKNIYSDEAFLDNWPMLYILENGKQAYIGESNHAKTRMTQHASNEEKRIFDKVHFIYSKLFNQSVTFDYESKLIQYIVADELFQVTNKNSGIADKQYYKKEEYDEQFEKLWRKLQREKLVKHSLEEIQNSDLFKYSPYKELNDSQRTAVDDILKKLESGNIKRVVVNGMPGSGKTIVAIYLMKYLADSDLYKDKMIGFVVPQVSLRKTMKQIFKSIYGLTPSQILSPSDVTKKKYDILLVDEAHRLHQYRNISYMGPFKKNCEKLGLSTEADELDWILKQSDCAVLFYDSLQVVGPSGIDIERFDKKMDNAVPKRLISYYTLFTQMRVQGGNDYIEFVKQLLNASCEKKYHSDKYELKMYLDFSEFEKDMYFKEDQYALTRMIAGYAWPWVSQKDDSKKDISIQGVSRKWNHCTEGWVHTEEAIDEVGCIHSIQGYDLNYAFVVLGKDIGYDKDKHEIVVKSENYFDQNGKKTASYDELLNYIKNIYYVLMTRGIKGTYLFVCDDNLREYFKEYIEIAGE</sequence>
<reference evidence="2 3" key="1">
    <citation type="submission" date="2016-10" db="EMBL/GenBank/DDBJ databases">
        <authorList>
            <person name="de Groot N.N."/>
        </authorList>
    </citation>
    <scope>NUCLEOTIDE SEQUENCE [LARGE SCALE GENOMIC DNA]</scope>
    <source>
        <strain evidence="2 3">DSM 10317</strain>
    </source>
</reference>
<dbReference type="EMBL" id="FMWK01000003">
    <property type="protein sequence ID" value="SCZ77504.1"/>
    <property type="molecule type" value="Genomic_DNA"/>
</dbReference>
<protein>
    <recommendedName>
        <fullName evidence="1">Helicase ATP-binding domain-containing protein</fullName>
    </recommendedName>
</protein>
<accession>A0A1G5RTT9</accession>
<evidence type="ECO:0000259" key="1">
    <source>
        <dbReference type="SMART" id="SM00487"/>
    </source>
</evidence>
<evidence type="ECO:0000313" key="3">
    <source>
        <dbReference type="Proteomes" id="UP000199428"/>
    </source>
</evidence>
<dbReference type="InterPro" id="IPR018647">
    <property type="entry name" value="SLFN_3-like_DNA/RNA_helicase"/>
</dbReference>
<dbReference type="Gene3D" id="3.40.50.300">
    <property type="entry name" value="P-loop containing nucleotide triphosphate hydrolases"/>
    <property type="match status" value="1"/>
</dbReference>
<dbReference type="InterPro" id="IPR014001">
    <property type="entry name" value="Helicase_ATP-bd"/>
</dbReference>
<dbReference type="InterPro" id="IPR027417">
    <property type="entry name" value="P-loop_NTPase"/>
</dbReference>
<dbReference type="SMART" id="SM00487">
    <property type="entry name" value="DEXDc"/>
    <property type="match status" value="1"/>
</dbReference>
<evidence type="ECO:0000313" key="2">
    <source>
        <dbReference type="EMBL" id="SCZ77504.1"/>
    </source>
</evidence>
<gene>
    <name evidence="2" type="ORF">SAMN02910350_00824</name>
</gene>
<dbReference type="CDD" id="cd10439">
    <property type="entry name" value="GIY-YIG_COG3410"/>
    <property type="match status" value="1"/>
</dbReference>